<organism evidence="2 3">
    <name type="scientific">Neoroseomonas marina</name>
    <dbReference type="NCBI Taxonomy" id="1232220"/>
    <lineage>
        <taxon>Bacteria</taxon>
        <taxon>Pseudomonadati</taxon>
        <taxon>Pseudomonadota</taxon>
        <taxon>Alphaproteobacteria</taxon>
        <taxon>Acetobacterales</taxon>
        <taxon>Acetobacteraceae</taxon>
        <taxon>Neoroseomonas</taxon>
    </lineage>
</organism>
<dbReference type="InterPro" id="IPR036513">
    <property type="entry name" value="STAS_dom_sf"/>
</dbReference>
<keyword evidence="3" id="KW-1185">Reference proteome</keyword>
<dbReference type="RefSeq" id="WP_170055136.1">
    <property type="nucleotide sequence ID" value="NZ_JABBKX010000006.1"/>
</dbReference>
<evidence type="ECO:0000313" key="3">
    <source>
        <dbReference type="Proteomes" id="UP000548582"/>
    </source>
</evidence>
<dbReference type="InterPro" id="IPR002645">
    <property type="entry name" value="STAS_dom"/>
</dbReference>
<protein>
    <submittedName>
        <fullName evidence="2">STAS domain-containing protein</fullName>
    </submittedName>
</protein>
<dbReference type="AlphaFoldDB" id="A0A848EHN3"/>
<dbReference type="PANTHER" id="PTHR33495">
    <property type="entry name" value="ANTI-SIGMA FACTOR ANTAGONIST TM_1081-RELATED-RELATED"/>
    <property type="match status" value="1"/>
</dbReference>
<dbReference type="Gene3D" id="3.30.750.24">
    <property type="entry name" value="STAS domain"/>
    <property type="match status" value="1"/>
</dbReference>
<dbReference type="Proteomes" id="UP000548582">
    <property type="component" value="Unassembled WGS sequence"/>
</dbReference>
<dbReference type="CDD" id="cd07043">
    <property type="entry name" value="STAS_anti-anti-sigma_factors"/>
    <property type="match status" value="1"/>
</dbReference>
<feature type="domain" description="STAS" evidence="1">
    <location>
        <begin position="10"/>
        <end position="111"/>
    </location>
</feature>
<comment type="caution">
    <text evidence="2">The sequence shown here is derived from an EMBL/GenBank/DDBJ whole genome shotgun (WGS) entry which is preliminary data.</text>
</comment>
<evidence type="ECO:0000313" key="2">
    <source>
        <dbReference type="EMBL" id="NMJ42898.1"/>
    </source>
</evidence>
<dbReference type="PANTHER" id="PTHR33495:SF2">
    <property type="entry name" value="ANTI-SIGMA FACTOR ANTAGONIST TM_1081-RELATED"/>
    <property type="match status" value="1"/>
</dbReference>
<gene>
    <name evidence="2" type="ORF">GWK16_16750</name>
</gene>
<accession>A0A848EHN3</accession>
<dbReference type="GO" id="GO:0043856">
    <property type="term" value="F:anti-sigma factor antagonist activity"/>
    <property type="evidence" value="ECO:0007669"/>
    <property type="project" value="TreeGrafter"/>
</dbReference>
<dbReference type="SUPFAM" id="SSF52091">
    <property type="entry name" value="SpoIIaa-like"/>
    <property type="match status" value="1"/>
</dbReference>
<dbReference type="EMBL" id="JABBKX010000006">
    <property type="protein sequence ID" value="NMJ42898.1"/>
    <property type="molecule type" value="Genomic_DNA"/>
</dbReference>
<proteinExistence type="predicted"/>
<dbReference type="Pfam" id="PF01740">
    <property type="entry name" value="STAS"/>
    <property type="match status" value="1"/>
</dbReference>
<dbReference type="PROSITE" id="PS50801">
    <property type="entry name" value="STAS"/>
    <property type="match status" value="1"/>
</dbReference>
<sequence length="113" mass="11963">MKMDIQEMAPGVNRVVLDGRLDAAGTGEIELRFTASIAPADRHAVVDLAAVPFVSSLGIRLLLTVARTLQRRGRKAVILNPQPSVMTVFETVALGTLIPIATDDAEALALTAT</sequence>
<reference evidence="2 3" key="1">
    <citation type="submission" date="2020-03" db="EMBL/GenBank/DDBJ databases">
        <authorList>
            <person name="Sun Q."/>
        </authorList>
    </citation>
    <scope>NUCLEOTIDE SEQUENCE [LARGE SCALE GENOMIC DNA]</scope>
    <source>
        <strain evidence="2 3">JC162</strain>
    </source>
</reference>
<evidence type="ECO:0000259" key="1">
    <source>
        <dbReference type="PROSITE" id="PS50801"/>
    </source>
</evidence>
<name>A0A848EHN3_9PROT</name>